<dbReference type="Gene3D" id="3.10.310.50">
    <property type="match status" value="1"/>
</dbReference>
<keyword evidence="1" id="KW-0472">Membrane</keyword>
<dbReference type="PANTHER" id="PTHR30373">
    <property type="entry name" value="UPF0603 PROTEIN YGCG"/>
    <property type="match status" value="1"/>
</dbReference>
<sequence length="202" mass="21867">MISETDRDRISDAIRTAEAKTSGEIVCVLAETSSQPGALPILIAAIVALALPWFLVGYTDFAVERILLLQVFVFVLLAILLLLPPVYMALIPRRARRAAAHRVAAEQFVVRGIARKKDRNGILIFVSLAEHYARIIADEGIAARIPQAEWQAAVDGLVAEMRAGRIAEGFIGAIGTCGDVLAAHFPRTPGSGDELPDRIYVI</sequence>
<feature type="domain" description="TPM" evidence="2">
    <location>
        <begin position="102"/>
        <end position="176"/>
    </location>
</feature>
<comment type="caution">
    <text evidence="3">The sequence shown here is derived from an EMBL/GenBank/DDBJ whole genome shotgun (WGS) entry which is preliminary data.</text>
</comment>
<reference evidence="3 4" key="1">
    <citation type="submission" date="2018-08" db="EMBL/GenBank/DDBJ databases">
        <title>Genomic Encyclopedia of Type Strains, Phase IV (KMG-IV): sequencing the most valuable type-strain genomes for metagenomic binning, comparative biology and taxonomic classification.</title>
        <authorList>
            <person name="Goeker M."/>
        </authorList>
    </citation>
    <scope>NUCLEOTIDE SEQUENCE [LARGE SCALE GENOMIC DNA]</scope>
    <source>
        <strain evidence="3 4">BW863</strain>
    </source>
</reference>
<feature type="transmembrane region" description="Helical" evidence="1">
    <location>
        <begin position="38"/>
        <end position="55"/>
    </location>
</feature>
<evidence type="ECO:0000256" key="1">
    <source>
        <dbReference type="SAM" id="Phobius"/>
    </source>
</evidence>
<name>A0A3D9ZDW2_9HYPH</name>
<evidence type="ECO:0000259" key="2">
    <source>
        <dbReference type="Pfam" id="PF04536"/>
    </source>
</evidence>
<keyword evidence="1" id="KW-0812">Transmembrane</keyword>
<dbReference type="PANTHER" id="PTHR30373:SF8">
    <property type="entry name" value="BLL7265 PROTEIN"/>
    <property type="match status" value="1"/>
</dbReference>
<keyword evidence="4" id="KW-1185">Reference proteome</keyword>
<protein>
    <submittedName>
        <fullName evidence="3">Putative membrane protein</fullName>
    </submittedName>
</protein>
<dbReference type="RefSeq" id="WP_342633298.1">
    <property type="nucleotide sequence ID" value="NZ_CP025086.1"/>
</dbReference>
<keyword evidence="1" id="KW-1133">Transmembrane helix</keyword>
<feature type="transmembrane region" description="Helical" evidence="1">
    <location>
        <begin position="67"/>
        <end position="90"/>
    </location>
</feature>
<evidence type="ECO:0000313" key="4">
    <source>
        <dbReference type="Proteomes" id="UP000256900"/>
    </source>
</evidence>
<dbReference type="EMBL" id="QUMO01000001">
    <property type="protein sequence ID" value="REF89666.1"/>
    <property type="molecule type" value="Genomic_DNA"/>
</dbReference>
<gene>
    <name evidence="3" type="ORF">DES32_0902</name>
</gene>
<dbReference type="Pfam" id="PF04536">
    <property type="entry name" value="TPM_phosphatase"/>
    <property type="match status" value="1"/>
</dbReference>
<accession>A0A3D9ZDW2</accession>
<organism evidence="3 4">
    <name type="scientific">Methylovirgula ligni</name>
    <dbReference type="NCBI Taxonomy" id="569860"/>
    <lineage>
        <taxon>Bacteria</taxon>
        <taxon>Pseudomonadati</taxon>
        <taxon>Pseudomonadota</taxon>
        <taxon>Alphaproteobacteria</taxon>
        <taxon>Hyphomicrobiales</taxon>
        <taxon>Beijerinckiaceae</taxon>
        <taxon>Methylovirgula</taxon>
    </lineage>
</organism>
<dbReference type="InterPro" id="IPR007621">
    <property type="entry name" value="TPM_dom"/>
</dbReference>
<evidence type="ECO:0000313" key="3">
    <source>
        <dbReference type="EMBL" id="REF89666.1"/>
    </source>
</evidence>
<proteinExistence type="predicted"/>
<dbReference type="Proteomes" id="UP000256900">
    <property type="component" value="Unassembled WGS sequence"/>
</dbReference>
<dbReference type="AlphaFoldDB" id="A0A3D9ZDW2"/>